<dbReference type="InterPro" id="IPR011990">
    <property type="entry name" value="TPR-like_helical_dom_sf"/>
</dbReference>
<dbReference type="AlphaFoldDB" id="A0A327QSC8"/>
<dbReference type="SUPFAM" id="SSF48452">
    <property type="entry name" value="TPR-like"/>
    <property type="match status" value="1"/>
</dbReference>
<dbReference type="Gene3D" id="1.25.40.10">
    <property type="entry name" value="Tetratricopeptide repeat domain"/>
    <property type="match status" value="1"/>
</dbReference>
<evidence type="ECO:0000256" key="2">
    <source>
        <dbReference type="SAM" id="Phobius"/>
    </source>
</evidence>
<feature type="domain" description="Putative zinc-finger" evidence="3">
    <location>
        <begin position="24"/>
        <end position="52"/>
    </location>
</feature>
<comment type="caution">
    <text evidence="4">The sequence shown here is derived from an EMBL/GenBank/DDBJ whole genome shotgun (WGS) entry which is preliminary data.</text>
</comment>
<feature type="compositionally biased region" description="Basic and acidic residues" evidence="1">
    <location>
        <begin position="225"/>
        <end position="265"/>
    </location>
</feature>
<dbReference type="Pfam" id="PF14559">
    <property type="entry name" value="TPR_19"/>
    <property type="match status" value="1"/>
</dbReference>
<sequence length="355" mass="40091">MNNNSFSDERLFKIFSSVRCLNKEQLPRYLDGSMTDLEKHLIEQHLVTCDLCYDALHAVQHAKDREEYIQYTNGINNYIRDNIHVKPVEYKVLHEKEIRRGRTKDTLLSSFWLVIFFVLAGGGYWLIANRADQPSPTFAKLENPKVPQQLADAVVHDNEPPKHRSVIPANSVQPQDSMRVQNAVVKEVIPPPSQPIIIQKPDTTKSHTTKPATKPADTPVANTIAKEDKPAVQEKKDTEDVKEPAKEKEVTVAKNDDKPAKKQDDDAPAAMPSSDEYVYKTALLYQQQGDFNEAINQFKKISGSRGKYNELAKYQLAQCYKQNGQNGKARRLLKELAKGDGTMKTAAMSALNDMN</sequence>
<dbReference type="RefSeq" id="WP_111597442.1">
    <property type="nucleotide sequence ID" value="NZ_QLLL01000003.1"/>
</dbReference>
<keyword evidence="5" id="KW-1185">Reference proteome</keyword>
<evidence type="ECO:0000313" key="4">
    <source>
        <dbReference type="EMBL" id="RAJ06858.1"/>
    </source>
</evidence>
<dbReference type="InterPro" id="IPR027383">
    <property type="entry name" value="Znf_put"/>
</dbReference>
<protein>
    <submittedName>
        <fullName evidence="4">Putative zinc finger protein</fullName>
    </submittedName>
</protein>
<name>A0A327QSC8_9BACT</name>
<dbReference type="Pfam" id="PF13490">
    <property type="entry name" value="zf-HC2"/>
    <property type="match status" value="1"/>
</dbReference>
<evidence type="ECO:0000313" key="5">
    <source>
        <dbReference type="Proteomes" id="UP000249547"/>
    </source>
</evidence>
<feature type="compositionally biased region" description="Low complexity" evidence="1">
    <location>
        <begin position="209"/>
        <end position="219"/>
    </location>
</feature>
<feature type="region of interest" description="Disordered" evidence="1">
    <location>
        <begin position="192"/>
        <end position="272"/>
    </location>
</feature>
<dbReference type="Proteomes" id="UP000249547">
    <property type="component" value="Unassembled WGS sequence"/>
</dbReference>
<keyword evidence="2" id="KW-0812">Transmembrane</keyword>
<keyword evidence="2" id="KW-1133">Transmembrane helix</keyword>
<evidence type="ECO:0000259" key="3">
    <source>
        <dbReference type="Pfam" id="PF13490"/>
    </source>
</evidence>
<keyword evidence="2" id="KW-0472">Membrane</keyword>
<organism evidence="4 5">
    <name type="scientific">Chitinophaga skermanii</name>
    <dbReference type="NCBI Taxonomy" id="331697"/>
    <lineage>
        <taxon>Bacteria</taxon>
        <taxon>Pseudomonadati</taxon>
        <taxon>Bacteroidota</taxon>
        <taxon>Chitinophagia</taxon>
        <taxon>Chitinophagales</taxon>
        <taxon>Chitinophagaceae</taxon>
        <taxon>Chitinophaga</taxon>
    </lineage>
</organism>
<accession>A0A327QSC8</accession>
<proteinExistence type="predicted"/>
<gene>
    <name evidence="4" type="ORF">LX64_01986</name>
</gene>
<feature type="transmembrane region" description="Helical" evidence="2">
    <location>
        <begin position="106"/>
        <end position="127"/>
    </location>
</feature>
<dbReference type="EMBL" id="QLLL01000003">
    <property type="protein sequence ID" value="RAJ06858.1"/>
    <property type="molecule type" value="Genomic_DNA"/>
</dbReference>
<dbReference type="OrthoDB" id="654035at2"/>
<evidence type="ECO:0000256" key="1">
    <source>
        <dbReference type="SAM" id="MobiDB-lite"/>
    </source>
</evidence>
<reference evidence="4 5" key="1">
    <citation type="submission" date="2018-06" db="EMBL/GenBank/DDBJ databases">
        <title>Genomic Encyclopedia of Archaeal and Bacterial Type Strains, Phase II (KMG-II): from individual species to whole genera.</title>
        <authorList>
            <person name="Goeker M."/>
        </authorList>
    </citation>
    <scope>NUCLEOTIDE SEQUENCE [LARGE SCALE GENOMIC DNA]</scope>
    <source>
        <strain evidence="4 5">DSM 23857</strain>
    </source>
</reference>